<dbReference type="PROSITE" id="PS51318">
    <property type="entry name" value="TAT"/>
    <property type="match status" value="1"/>
</dbReference>
<dbReference type="RefSeq" id="WP_162660895.1">
    <property type="nucleotide sequence ID" value="NZ_LR593887.1"/>
</dbReference>
<dbReference type="AlphaFoldDB" id="A0A6C2YVE4"/>
<dbReference type="InParanoid" id="A0A6C2YVE4"/>
<reference evidence="1" key="1">
    <citation type="submission" date="2019-04" db="EMBL/GenBank/DDBJ databases">
        <authorList>
            <consortium name="Science for Life Laboratories"/>
        </authorList>
    </citation>
    <scope>NUCLEOTIDE SEQUENCE</scope>
    <source>
        <strain evidence="1">MBLW1</strain>
    </source>
</reference>
<dbReference type="Proteomes" id="UP000464378">
    <property type="component" value="Chromosome"/>
</dbReference>
<dbReference type="EMBL" id="LR586016">
    <property type="protein sequence ID" value="VIP05718.1"/>
    <property type="molecule type" value="Genomic_DNA"/>
</dbReference>
<evidence type="ECO:0000313" key="1">
    <source>
        <dbReference type="EMBL" id="VIP05718.1"/>
    </source>
</evidence>
<dbReference type="InterPro" id="IPR017850">
    <property type="entry name" value="Alkaline_phosphatase_core_sf"/>
</dbReference>
<organism evidence="1">
    <name type="scientific">Tuwongella immobilis</name>
    <dbReference type="NCBI Taxonomy" id="692036"/>
    <lineage>
        <taxon>Bacteria</taxon>
        <taxon>Pseudomonadati</taxon>
        <taxon>Planctomycetota</taxon>
        <taxon>Planctomycetia</taxon>
        <taxon>Gemmatales</taxon>
        <taxon>Gemmataceae</taxon>
        <taxon>Tuwongella</taxon>
    </lineage>
</organism>
<dbReference type="InterPro" id="IPR006311">
    <property type="entry name" value="TAT_signal"/>
</dbReference>
<name>A0A6C2YVE4_9BACT</name>
<gene>
    <name evidence="1" type="ORF">GMBLW1_34750</name>
</gene>
<protein>
    <recommendedName>
        <fullName evidence="3">DUF1501 domain-containing protein</fullName>
    </recommendedName>
</protein>
<accession>A0A6C2YVE4</accession>
<evidence type="ECO:0000313" key="2">
    <source>
        <dbReference type="Proteomes" id="UP000464378"/>
    </source>
</evidence>
<dbReference type="KEGG" id="tim:GMBLW1_34750"/>
<dbReference type="PANTHER" id="PTHR43737">
    <property type="entry name" value="BLL7424 PROTEIN"/>
    <property type="match status" value="1"/>
</dbReference>
<sequence>MLEITGSSHRFCDGISRRNFLQIGAFGAGITLADVLRARAASSSVNPAAGTTGRPKSAIMIYLPGGPSHIDMYDLKPNAPAEFRGEFKPIATNVSGIQISEHFPMQAKMMDKLAIIRSLVSVDEHSDSLVTTGYPERVNMTAGHPSFGSIVSKIRSSQASSVPHFVSLRGMSRGTEPGYLGISHRPFTPSGQGQSNLRLANGVTAERLEARKQLLTGFDDLRRDLDQSGTMSGLDTFGQKAIEMVTSGVVRKALDLTQEDAATRERYKGVEQFLTARRLVEAGVGCITLSIGGWDTHGQNFTTLKRQLPQLDRAIANLINDLHDRGLANDVVTVVWGEFGRTPKINSGAGRDHWSPVMSAMIAGGGLKMGQAIGSSTERAERPKDNPYTVPQVLATIYRAMGIDPAMTFMNGAGRPMYILDDREPVRELI</sequence>
<keyword evidence="2" id="KW-1185">Reference proteome</keyword>
<evidence type="ECO:0008006" key="3">
    <source>
        <dbReference type="Google" id="ProtNLM"/>
    </source>
</evidence>
<dbReference type="EMBL" id="LR593887">
    <property type="protein sequence ID" value="VTS08792.1"/>
    <property type="molecule type" value="Genomic_DNA"/>
</dbReference>
<proteinExistence type="predicted"/>
<dbReference type="InterPro" id="IPR010869">
    <property type="entry name" value="DUF1501"/>
</dbReference>
<dbReference type="Pfam" id="PF07394">
    <property type="entry name" value="DUF1501"/>
    <property type="match status" value="1"/>
</dbReference>
<dbReference type="PANTHER" id="PTHR43737:SF1">
    <property type="entry name" value="DUF1501 DOMAIN-CONTAINING PROTEIN"/>
    <property type="match status" value="1"/>
</dbReference>
<dbReference type="SUPFAM" id="SSF53649">
    <property type="entry name" value="Alkaline phosphatase-like"/>
    <property type="match status" value="1"/>
</dbReference>